<evidence type="ECO:0000313" key="4">
    <source>
        <dbReference type="EMBL" id="GLK90496.1"/>
    </source>
</evidence>
<reference evidence="4" key="1">
    <citation type="journal article" date="2014" name="Int. J. Syst. Evol. Microbiol.">
        <title>Complete genome sequence of Corynebacterium casei LMG S-19264T (=DSM 44701T), isolated from a smear-ripened cheese.</title>
        <authorList>
            <consortium name="US DOE Joint Genome Institute (JGI-PGF)"/>
            <person name="Walter F."/>
            <person name="Albersmeier A."/>
            <person name="Kalinowski J."/>
            <person name="Ruckert C."/>
        </authorList>
    </citation>
    <scope>NUCLEOTIDE SEQUENCE</scope>
    <source>
        <strain evidence="4">VKM B-2935</strain>
    </source>
</reference>
<keyword evidence="4" id="KW-0449">Lipoprotein</keyword>
<gene>
    <name evidence="4" type="ORF">GCM10017655_35600</name>
</gene>
<organism evidence="4 5">
    <name type="scientific">Pseudomonas turukhanskensis</name>
    <dbReference type="NCBI Taxonomy" id="1806536"/>
    <lineage>
        <taxon>Bacteria</taxon>
        <taxon>Pseudomonadati</taxon>
        <taxon>Pseudomonadota</taxon>
        <taxon>Gammaproteobacteria</taxon>
        <taxon>Pseudomonadales</taxon>
        <taxon>Pseudomonadaceae</taxon>
        <taxon>Pseudomonas</taxon>
    </lineage>
</organism>
<keyword evidence="2" id="KW-0732">Signal</keyword>
<comment type="caution">
    <text evidence="4">The sequence shown here is derived from an EMBL/GenBank/DDBJ whole genome shotgun (WGS) entry which is preliminary data.</text>
</comment>
<name>A0A9W6K6R5_9PSED</name>
<protein>
    <submittedName>
        <fullName evidence="4">Lipoprotein</fullName>
    </submittedName>
</protein>
<accession>A0A9W6K6R5</accession>
<evidence type="ECO:0000256" key="2">
    <source>
        <dbReference type="SAM" id="SignalP"/>
    </source>
</evidence>
<feature type="signal peptide" evidence="2">
    <location>
        <begin position="1"/>
        <end position="23"/>
    </location>
</feature>
<reference evidence="4" key="2">
    <citation type="submission" date="2023-01" db="EMBL/GenBank/DDBJ databases">
        <authorList>
            <person name="Sun Q."/>
            <person name="Evtushenko L."/>
        </authorList>
    </citation>
    <scope>NUCLEOTIDE SEQUENCE</scope>
    <source>
        <strain evidence="4">VKM B-2935</strain>
    </source>
</reference>
<dbReference type="RefSeq" id="WP_271196681.1">
    <property type="nucleotide sequence ID" value="NZ_BSFN01000011.1"/>
</dbReference>
<dbReference type="Gene3D" id="3.40.50.10610">
    <property type="entry name" value="ABC-type transport auxiliary lipoprotein component"/>
    <property type="match status" value="1"/>
</dbReference>
<evidence type="ECO:0000313" key="5">
    <source>
        <dbReference type="Proteomes" id="UP001143328"/>
    </source>
</evidence>
<evidence type="ECO:0000259" key="3">
    <source>
        <dbReference type="Pfam" id="PF03886"/>
    </source>
</evidence>
<dbReference type="PROSITE" id="PS51257">
    <property type="entry name" value="PROKAR_LIPOPROTEIN"/>
    <property type="match status" value="1"/>
</dbReference>
<sequence>MISLRLPSVLVLTSLLSMVGCVAQQPVTLYQLDSGNPQMPVTNKGVAVLLGPVSIADYLQQQTLLQRQQDGSLTPDTQARWAGTLGSDIDQVLLRQLASRLNTQRLVMAPGAAGFVPDVQVELTISRMDSGPQQPAVLDAQWRLLDRRGQLRDSRLIHIEEPHQGGSADQVRAQSVILRRLAEQLAAAIKPMSEQPIAEETRKPAAVPAPAKTPEPPQIPKAAPVRQQTEVFRF</sequence>
<feature type="region of interest" description="Disordered" evidence="1">
    <location>
        <begin position="192"/>
        <end position="228"/>
    </location>
</feature>
<dbReference type="AlphaFoldDB" id="A0A9W6K6R5"/>
<dbReference type="InterPro" id="IPR005586">
    <property type="entry name" value="ABC_trans_aux"/>
</dbReference>
<keyword evidence="5" id="KW-1185">Reference proteome</keyword>
<dbReference type="Pfam" id="PF03886">
    <property type="entry name" value="ABC_trans_aux"/>
    <property type="match status" value="1"/>
</dbReference>
<feature type="chain" id="PRO_5040788413" evidence="2">
    <location>
        <begin position="24"/>
        <end position="234"/>
    </location>
</feature>
<proteinExistence type="predicted"/>
<dbReference type="SUPFAM" id="SSF159594">
    <property type="entry name" value="XCC0632-like"/>
    <property type="match status" value="1"/>
</dbReference>
<dbReference type="Proteomes" id="UP001143328">
    <property type="component" value="Unassembled WGS sequence"/>
</dbReference>
<feature type="domain" description="ABC-type transport auxiliary lipoprotein component" evidence="3">
    <location>
        <begin position="30"/>
        <end position="186"/>
    </location>
</feature>
<evidence type="ECO:0000256" key="1">
    <source>
        <dbReference type="SAM" id="MobiDB-lite"/>
    </source>
</evidence>
<dbReference type="EMBL" id="BSFN01000011">
    <property type="protein sequence ID" value="GLK90496.1"/>
    <property type="molecule type" value="Genomic_DNA"/>
</dbReference>